<comment type="caution">
    <text evidence="6">The sequence shown here is derived from an EMBL/GenBank/DDBJ whole genome shotgun (WGS) entry which is preliminary data.</text>
</comment>
<evidence type="ECO:0000256" key="4">
    <source>
        <dbReference type="RuleBase" id="RU366057"/>
    </source>
</evidence>
<keyword evidence="3 4" id="KW-0687">Ribonucleoprotein</keyword>
<comment type="similarity">
    <text evidence="1 4">Belongs to the eukaryotic ribosomal protein eS25 family.</text>
</comment>
<evidence type="ECO:0000256" key="3">
    <source>
        <dbReference type="ARBA" id="ARBA00023274"/>
    </source>
</evidence>
<feature type="compositionally biased region" description="Basic and acidic residues" evidence="5">
    <location>
        <begin position="1"/>
        <end position="10"/>
    </location>
</feature>
<accession>A0ABQ7JDR5</accession>
<evidence type="ECO:0000313" key="6">
    <source>
        <dbReference type="EMBL" id="KAF8822144.1"/>
    </source>
</evidence>
<organism evidence="6 7">
    <name type="scientific">Cardiosporidium cionae</name>
    <dbReference type="NCBI Taxonomy" id="476202"/>
    <lineage>
        <taxon>Eukaryota</taxon>
        <taxon>Sar</taxon>
        <taxon>Alveolata</taxon>
        <taxon>Apicomplexa</taxon>
        <taxon>Aconoidasida</taxon>
        <taxon>Nephromycida</taxon>
        <taxon>Cardiosporidium</taxon>
    </lineage>
</organism>
<dbReference type="EMBL" id="JADAQX010000078">
    <property type="protein sequence ID" value="KAF8822144.1"/>
    <property type="molecule type" value="Genomic_DNA"/>
</dbReference>
<proteinExistence type="inferred from homology"/>
<keyword evidence="2 4" id="KW-0689">Ribosomal protein</keyword>
<dbReference type="PANTHER" id="PTHR12850">
    <property type="entry name" value="40S RIBOSOMAL PROTEIN S25"/>
    <property type="match status" value="1"/>
</dbReference>
<protein>
    <recommendedName>
        <fullName evidence="4">40S ribosomal protein S25</fullName>
    </recommendedName>
</protein>
<evidence type="ECO:0000256" key="5">
    <source>
        <dbReference type="SAM" id="MobiDB-lite"/>
    </source>
</evidence>
<feature type="compositionally biased region" description="Basic residues" evidence="5">
    <location>
        <begin position="21"/>
        <end position="30"/>
    </location>
</feature>
<reference evidence="6 7" key="1">
    <citation type="journal article" date="2020" name="bioRxiv">
        <title>Metabolic contributions of an alphaproteobacterial endosymbiont in the apicomplexan Cardiosporidium cionae.</title>
        <authorList>
            <person name="Hunter E.S."/>
            <person name="Paight C.J."/>
            <person name="Lane C.E."/>
        </authorList>
    </citation>
    <scope>NUCLEOTIDE SEQUENCE [LARGE SCALE GENOMIC DNA]</scope>
    <source>
        <strain evidence="6">ESH_2018</strain>
    </source>
</reference>
<dbReference type="Pfam" id="PF03297">
    <property type="entry name" value="Ribosomal_S25"/>
    <property type="match status" value="1"/>
</dbReference>
<dbReference type="Gene3D" id="3.30.63.20">
    <property type="match status" value="1"/>
</dbReference>
<feature type="region of interest" description="Disordered" evidence="5">
    <location>
        <begin position="1"/>
        <end position="32"/>
    </location>
</feature>
<evidence type="ECO:0000313" key="7">
    <source>
        <dbReference type="Proteomes" id="UP000823046"/>
    </source>
</evidence>
<keyword evidence="7" id="KW-1185">Reference proteome</keyword>
<dbReference type="Proteomes" id="UP000823046">
    <property type="component" value="Unassembled WGS sequence"/>
</dbReference>
<dbReference type="GO" id="GO:0005840">
    <property type="term" value="C:ribosome"/>
    <property type="evidence" value="ECO:0007669"/>
    <property type="project" value="UniProtKB-KW"/>
</dbReference>
<gene>
    <name evidence="6" type="primary">RPS25</name>
    <name evidence="6" type="ORF">IE077_000045</name>
</gene>
<sequence>MPVKEKRTKEQIAAAASAGGRSKKKKWSKGRSKEKINNMVVFNEATYDKLLAEIPKAKLVTPSVICEKLRVNGSLARQAIRVLCEKQLLKKVGEHHHSQMIYTRNTGS</sequence>
<dbReference type="InterPro" id="IPR004977">
    <property type="entry name" value="Ribosomal_eS25"/>
</dbReference>
<evidence type="ECO:0000256" key="1">
    <source>
        <dbReference type="ARBA" id="ARBA00009106"/>
    </source>
</evidence>
<evidence type="ECO:0000256" key="2">
    <source>
        <dbReference type="ARBA" id="ARBA00022980"/>
    </source>
</evidence>
<name>A0ABQ7JDR5_9APIC</name>